<dbReference type="InterPro" id="IPR018114">
    <property type="entry name" value="TRYPSIN_HIS"/>
</dbReference>
<dbReference type="SMART" id="SM00020">
    <property type="entry name" value="Tryp_SPc"/>
    <property type="match status" value="1"/>
</dbReference>
<keyword evidence="1" id="KW-1015">Disulfide bond</keyword>
<evidence type="ECO:0000259" key="2">
    <source>
        <dbReference type="PROSITE" id="PS50240"/>
    </source>
</evidence>
<proteinExistence type="predicted"/>
<dbReference type="PROSITE" id="PS00134">
    <property type="entry name" value="TRYPSIN_HIS"/>
    <property type="match status" value="1"/>
</dbReference>
<evidence type="ECO:0000256" key="1">
    <source>
        <dbReference type="ARBA" id="ARBA00023157"/>
    </source>
</evidence>
<dbReference type="InterPro" id="IPR001254">
    <property type="entry name" value="Trypsin_dom"/>
</dbReference>
<dbReference type="InterPro" id="IPR043504">
    <property type="entry name" value="Peptidase_S1_PA_chymotrypsin"/>
</dbReference>
<sequence length="218" mass="24087">LTAAHCVTNGRSKIGPEEVQVGLGKVYRDYYRQEPTAALVKVREVVVPQRYAGPVHNYDLDVALLDLATGVALSPAIRPACLDLGGRFNLRHGVNGYMAGWGKTEIASASEELQWARQHYIGYESCLEKVGSSNVRFLTHDKFCVIGASGSKADHGDSGGGLTFTRNGVHFVLGIVSSTFPKNDLDQPVVLFTNLANNEHRYWLIAERRRLTLRRTIY</sequence>
<feature type="domain" description="Peptidase S1" evidence="2">
    <location>
        <begin position="1"/>
        <end position="209"/>
    </location>
</feature>
<protein>
    <recommendedName>
        <fullName evidence="2">Peptidase S1 domain-containing protein</fullName>
    </recommendedName>
</protein>
<dbReference type="AlphaFoldDB" id="A0A1B6LF61"/>
<dbReference type="SUPFAM" id="SSF50494">
    <property type="entry name" value="Trypsin-like serine proteases"/>
    <property type="match status" value="1"/>
</dbReference>
<dbReference type="Pfam" id="PF00089">
    <property type="entry name" value="Trypsin"/>
    <property type="match status" value="1"/>
</dbReference>
<dbReference type="InterPro" id="IPR009003">
    <property type="entry name" value="Peptidase_S1_PA"/>
</dbReference>
<dbReference type="PROSITE" id="PS50240">
    <property type="entry name" value="TRYPSIN_DOM"/>
    <property type="match status" value="1"/>
</dbReference>
<feature type="non-terminal residue" evidence="3">
    <location>
        <position position="1"/>
    </location>
</feature>
<dbReference type="EMBL" id="GEBQ01017668">
    <property type="protein sequence ID" value="JAT22309.1"/>
    <property type="molecule type" value="Transcribed_RNA"/>
</dbReference>
<dbReference type="GO" id="GO:0006508">
    <property type="term" value="P:proteolysis"/>
    <property type="evidence" value="ECO:0007669"/>
    <property type="project" value="InterPro"/>
</dbReference>
<reference evidence="3" key="1">
    <citation type="submission" date="2015-11" db="EMBL/GenBank/DDBJ databases">
        <title>De novo transcriptome assembly of four potential Pierce s Disease insect vectors from Arizona vineyards.</title>
        <authorList>
            <person name="Tassone E.E."/>
        </authorList>
    </citation>
    <scope>NUCLEOTIDE SEQUENCE</scope>
</reference>
<organism evidence="3">
    <name type="scientific">Graphocephala atropunctata</name>
    <dbReference type="NCBI Taxonomy" id="36148"/>
    <lineage>
        <taxon>Eukaryota</taxon>
        <taxon>Metazoa</taxon>
        <taxon>Ecdysozoa</taxon>
        <taxon>Arthropoda</taxon>
        <taxon>Hexapoda</taxon>
        <taxon>Insecta</taxon>
        <taxon>Pterygota</taxon>
        <taxon>Neoptera</taxon>
        <taxon>Paraneoptera</taxon>
        <taxon>Hemiptera</taxon>
        <taxon>Auchenorrhyncha</taxon>
        <taxon>Membracoidea</taxon>
        <taxon>Cicadellidae</taxon>
        <taxon>Cicadellinae</taxon>
        <taxon>Cicadellini</taxon>
        <taxon>Graphocephala</taxon>
    </lineage>
</organism>
<dbReference type="Gene3D" id="2.40.10.10">
    <property type="entry name" value="Trypsin-like serine proteases"/>
    <property type="match status" value="2"/>
</dbReference>
<gene>
    <name evidence="3" type="ORF">g.36827</name>
</gene>
<dbReference type="PANTHER" id="PTHR24253:SF153">
    <property type="entry name" value="SERINE PROTEASE HEPSIN"/>
    <property type="match status" value="1"/>
</dbReference>
<accession>A0A1B6LF61</accession>
<dbReference type="PANTHER" id="PTHR24253">
    <property type="entry name" value="TRANSMEMBRANE PROTEASE SERINE"/>
    <property type="match status" value="1"/>
</dbReference>
<name>A0A1B6LF61_9HEMI</name>
<evidence type="ECO:0000313" key="3">
    <source>
        <dbReference type="EMBL" id="JAT22309.1"/>
    </source>
</evidence>
<dbReference type="GO" id="GO:0004252">
    <property type="term" value="F:serine-type endopeptidase activity"/>
    <property type="evidence" value="ECO:0007669"/>
    <property type="project" value="InterPro"/>
</dbReference>